<dbReference type="PANTHER" id="PTHR33392">
    <property type="entry name" value="POLYISOPRENYL-TEICHOIC ACID--PEPTIDOGLYCAN TEICHOIC ACID TRANSFERASE TAGU"/>
    <property type="match status" value="1"/>
</dbReference>
<feature type="compositionally biased region" description="Basic and acidic residues" evidence="2">
    <location>
        <begin position="707"/>
        <end position="729"/>
    </location>
</feature>
<dbReference type="AlphaFoldDB" id="A0A9X1SWB7"/>
<dbReference type="RefSeq" id="WP_231447220.1">
    <property type="nucleotide sequence ID" value="NZ_JAJOMB010000017.1"/>
</dbReference>
<reference evidence="5" key="1">
    <citation type="submission" date="2021-11" db="EMBL/GenBank/DDBJ databases">
        <title>Streptomyces corallinus and Kineosporia corallina sp. nov., two new coral-derived marine actinobacteria.</title>
        <authorList>
            <person name="Buangrab K."/>
            <person name="Sutthacheep M."/>
            <person name="Yeemin T."/>
            <person name="Harunari E."/>
            <person name="Igarashi Y."/>
            <person name="Sripreechasak P."/>
            <person name="Kanchanasin P."/>
            <person name="Tanasupawat S."/>
            <person name="Phongsopitanun W."/>
        </authorList>
    </citation>
    <scope>NUCLEOTIDE SEQUENCE</scope>
    <source>
        <strain evidence="5">JCM 31032</strain>
    </source>
</reference>
<feature type="domain" description="Cell envelope-related transcriptional attenuator" evidence="4">
    <location>
        <begin position="423"/>
        <end position="606"/>
    </location>
</feature>
<feature type="transmembrane region" description="Helical" evidence="3">
    <location>
        <begin position="344"/>
        <end position="362"/>
    </location>
</feature>
<keyword evidence="3" id="KW-0472">Membrane</keyword>
<dbReference type="PANTHER" id="PTHR33392:SF6">
    <property type="entry name" value="POLYISOPRENYL-TEICHOIC ACID--PEPTIDOGLYCAN TEICHOIC ACID TRANSFERASE TAGU"/>
    <property type="match status" value="1"/>
</dbReference>
<keyword evidence="6" id="KW-1185">Reference proteome</keyword>
<dbReference type="InterPro" id="IPR050922">
    <property type="entry name" value="LytR/CpsA/Psr_CW_biosynth"/>
</dbReference>
<feature type="compositionally biased region" description="Basic and acidic residues" evidence="2">
    <location>
        <begin position="33"/>
        <end position="48"/>
    </location>
</feature>
<feature type="compositionally biased region" description="Low complexity" evidence="2">
    <location>
        <begin position="210"/>
        <end position="221"/>
    </location>
</feature>
<evidence type="ECO:0000259" key="4">
    <source>
        <dbReference type="Pfam" id="PF03816"/>
    </source>
</evidence>
<evidence type="ECO:0000256" key="1">
    <source>
        <dbReference type="ARBA" id="ARBA00006068"/>
    </source>
</evidence>
<gene>
    <name evidence="5" type="ORF">LR394_27065</name>
</gene>
<evidence type="ECO:0000313" key="6">
    <source>
        <dbReference type="Proteomes" id="UP001138997"/>
    </source>
</evidence>
<dbReference type="Pfam" id="PF03816">
    <property type="entry name" value="LytR_cpsA_psr"/>
    <property type="match status" value="1"/>
</dbReference>
<feature type="region of interest" description="Disordered" evidence="2">
    <location>
        <begin position="679"/>
        <end position="738"/>
    </location>
</feature>
<accession>A0A9X1SWB7</accession>
<dbReference type="NCBIfam" id="TIGR00350">
    <property type="entry name" value="lytR_cpsA_psr"/>
    <property type="match status" value="1"/>
</dbReference>
<dbReference type="Gene3D" id="3.40.630.190">
    <property type="entry name" value="LCP protein"/>
    <property type="match status" value="1"/>
</dbReference>
<dbReference type="Proteomes" id="UP001138997">
    <property type="component" value="Unassembled WGS sequence"/>
</dbReference>
<dbReference type="InterPro" id="IPR004474">
    <property type="entry name" value="LytR_CpsA_psr"/>
</dbReference>
<proteinExistence type="inferred from homology"/>
<feature type="transmembrane region" description="Helical" evidence="3">
    <location>
        <begin position="309"/>
        <end position="332"/>
    </location>
</feature>
<sequence length="738" mass="78318">MTQVEPFSRRPRRSDAEQNYGAQGSGYSQGGSDGREGQYDNRDERGGYDPRPSNRGGNGGYDPRPGNRGASGGYDPRPSSRSGAGGYDPRPSSRSGNGGYDPRPEARSNSGGYDPRPDDRGASGGNGGYDPRPSNRGGNGGYDPRPSNRGGNGGYDPRPSARESGNGGYDPRPGDRGASGGFDPRSRSRGDNREDSRGRDDYPAEERSGPSRSQSRQAASAVPPPLDDGDRRGSHATTYGQGFSWVVAWTILGALIPGLGLIAAGWRRLGAAVLAGLAVAAAAVAVWALSGDILKRGVSFAVDPKKLLILAVVAVVVGVLWALVILLTNSQLRRYATLDSTQKLFSWVVVAALLVGVGVPTYTVGDYALVQRELVTELFGGDGDVDADDAKPDSSAADPWAGTDRVNVLLIGSDAGANRTGIRPDTLIVASIHPATGNTVLYSLPRSLQRVPFKEGTGGAEAWPDGYYCPERGPGAECMINAIWQWAETDGASYYSDVKNKGLRATEDAVTGTLGLEIDSYAMLNLEGFADFIDAIGGVRVNVYEKLPIGGNSNNKVATGGWIEEGMDQKLNGHDALWFARSRWSTDDYDRMRRQRCTIAAVTEQADPVTIAANWTKIAKALQKNMQTGIPQDEIQAWVELATRVQKAKVTSLSFDNAAVGGTTVNPDFDLMREKVEKANAKSEKAGQKKKAATSEPQASASAGTSTEDKADSGKKDTTPDEAKTKDPENAQDVSQVC</sequence>
<dbReference type="EMBL" id="JAJOMB010000017">
    <property type="protein sequence ID" value="MCD5314574.1"/>
    <property type="molecule type" value="Genomic_DNA"/>
</dbReference>
<comment type="caution">
    <text evidence="5">The sequence shown here is derived from an EMBL/GenBank/DDBJ whole genome shotgun (WGS) entry which is preliminary data.</text>
</comment>
<keyword evidence="3" id="KW-0812">Transmembrane</keyword>
<evidence type="ECO:0000313" key="5">
    <source>
        <dbReference type="EMBL" id="MCD5314574.1"/>
    </source>
</evidence>
<protein>
    <submittedName>
        <fullName evidence="5">LCP family protein</fullName>
    </submittedName>
</protein>
<feature type="region of interest" description="Disordered" evidence="2">
    <location>
        <begin position="1"/>
        <end position="234"/>
    </location>
</feature>
<comment type="similarity">
    <text evidence="1">Belongs to the LytR/CpsA/Psr (LCP) family.</text>
</comment>
<feature type="compositionally biased region" description="Polar residues" evidence="2">
    <location>
        <begin position="695"/>
        <end position="706"/>
    </location>
</feature>
<feature type="transmembrane region" description="Helical" evidence="3">
    <location>
        <begin position="269"/>
        <end position="289"/>
    </location>
</feature>
<keyword evidence="3" id="KW-1133">Transmembrane helix</keyword>
<organism evidence="5 6">
    <name type="scientific">Kineosporia babensis</name>
    <dbReference type="NCBI Taxonomy" id="499548"/>
    <lineage>
        <taxon>Bacteria</taxon>
        <taxon>Bacillati</taxon>
        <taxon>Actinomycetota</taxon>
        <taxon>Actinomycetes</taxon>
        <taxon>Kineosporiales</taxon>
        <taxon>Kineosporiaceae</taxon>
        <taxon>Kineosporia</taxon>
    </lineage>
</organism>
<name>A0A9X1SWB7_9ACTN</name>
<feature type="compositionally biased region" description="Basic and acidic residues" evidence="2">
    <location>
        <begin position="184"/>
        <end position="209"/>
    </location>
</feature>
<feature type="compositionally biased region" description="Gly residues" evidence="2">
    <location>
        <begin position="23"/>
        <end position="32"/>
    </location>
</feature>
<feature type="transmembrane region" description="Helical" evidence="3">
    <location>
        <begin position="242"/>
        <end position="262"/>
    </location>
</feature>
<evidence type="ECO:0000256" key="3">
    <source>
        <dbReference type="SAM" id="Phobius"/>
    </source>
</evidence>
<evidence type="ECO:0000256" key="2">
    <source>
        <dbReference type="SAM" id="MobiDB-lite"/>
    </source>
</evidence>